<name>A0A7L9WR83_9RHOB</name>
<sequence>MNVGTGPFAAVDTEHGKLAWRFLPESSHGTRSLRISLFALRENGVIPGMAANLLVANLVMATLLVGPFYLGFALWLSPVSVGLIMSIGTFISICIDVPSGYLVDACGAPRGLLLGLVALAAGAFALSAMPMMLGVWGYIAAITILTPGY</sequence>
<keyword evidence="3" id="KW-1185">Reference proteome</keyword>
<dbReference type="Proteomes" id="UP000594118">
    <property type="component" value="Chromosome"/>
</dbReference>
<dbReference type="InterPro" id="IPR036259">
    <property type="entry name" value="MFS_trans_sf"/>
</dbReference>
<accession>A0A7L9WR83</accession>
<dbReference type="EMBL" id="CP045201">
    <property type="protein sequence ID" value="QOL82354.1"/>
    <property type="molecule type" value="Genomic_DNA"/>
</dbReference>
<dbReference type="SUPFAM" id="SSF103473">
    <property type="entry name" value="MFS general substrate transporter"/>
    <property type="match status" value="1"/>
</dbReference>
<keyword evidence="1" id="KW-0812">Transmembrane</keyword>
<dbReference type="AlphaFoldDB" id="A0A7L9WR83"/>
<gene>
    <name evidence="2" type="ORF">F3W81_16900</name>
</gene>
<keyword evidence="1" id="KW-0472">Membrane</keyword>
<feature type="transmembrane region" description="Helical" evidence="1">
    <location>
        <begin position="81"/>
        <end position="103"/>
    </location>
</feature>
<evidence type="ECO:0008006" key="4">
    <source>
        <dbReference type="Google" id="ProtNLM"/>
    </source>
</evidence>
<feature type="transmembrane region" description="Helical" evidence="1">
    <location>
        <begin position="50"/>
        <end position="75"/>
    </location>
</feature>
<evidence type="ECO:0000256" key="1">
    <source>
        <dbReference type="SAM" id="Phobius"/>
    </source>
</evidence>
<reference evidence="2 3" key="1">
    <citation type="submission" date="2019-10" db="EMBL/GenBank/DDBJ databases">
        <title>Pseudopuniceibacterium sp. HQ09 islated from Antarctica.</title>
        <authorList>
            <person name="Liao L."/>
            <person name="Su S."/>
            <person name="Chen B."/>
            <person name="Yu Y."/>
        </authorList>
    </citation>
    <scope>NUCLEOTIDE SEQUENCE [LARGE SCALE GENOMIC DNA]</scope>
    <source>
        <strain evidence="2 3">HQ09</strain>
    </source>
</reference>
<evidence type="ECO:0000313" key="2">
    <source>
        <dbReference type="EMBL" id="QOL82354.1"/>
    </source>
</evidence>
<feature type="transmembrane region" description="Helical" evidence="1">
    <location>
        <begin position="112"/>
        <end position="139"/>
    </location>
</feature>
<proteinExistence type="predicted"/>
<keyword evidence="1" id="KW-1133">Transmembrane helix</keyword>
<dbReference type="KEGG" id="pshq:F3W81_16900"/>
<organism evidence="2 3">
    <name type="scientific">Pseudooceanicola spongiae</name>
    <dbReference type="NCBI Taxonomy" id="2613965"/>
    <lineage>
        <taxon>Bacteria</taxon>
        <taxon>Pseudomonadati</taxon>
        <taxon>Pseudomonadota</taxon>
        <taxon>Alphaproteobacteria</taxon>
        <taxon>Rhodobacterales</taxon>
        <taxon>Paracoccaceae</taxon>
        <taxon>Pseudooceanicola</taxon>
    </lineage>
</organism>
<dbReference type="Gene3D" id="1.20.1250.20">
    <property type="entry name" value="MFS general substrate transporter like domains"/>
    <property type="match status" value="1"/>
</dbReference>
<protein>
    <recommendedName>
        <fullName evidence="4">Major facilitator superfamily (MFS) profile domain-containing protein</fullName>
    </recommendedName>
</protein>
<evidence type="ECO:0000313" key="3">
    <source>
        <dbReference type="Proteomes" id="UP000594118"/>
    </source>
</evidence>